<proteinExistence type="predicted"/>
<dbReference type="RefSeq" id="WP_316968734.1">
    <property type="nucleotide sequence ID" value="NZ_JARFPL010000013.1"/>
</dbReference>
<accession>A0ABT5XE82</accession>
<keyword evidence="2" id="KW-1185">Reference proteome</keyword>
<evidence type="ECO:0008006" key="3">
    <source>
        <dbReference type="Google" id="ProtNLM"/>
    </source>
</evidence>
<comment type="caution">
    <text evidence="1">The sequence shown here is derived from an EMBL/GenBank/DDBJ whole genome shotgun (WGS) entry which is preliminary data.</text>
</comment>
<reference evidence="1 2" key="1">
    <citation type="submission" date="2023-03" db="EMBL/GenBank/DDBJ databases">
        <title>Whole genome sequencing of Methanotrichaceae archaeon M04Ac.</title>
        <authorList>
            <person name="Khomyakova M.A."/>
            <person name="Merkel A.Y."/>
            <person name="Slobodkin A.I."/>
        </authorList>
    </citation>
    <scope>NUCLEOTIDE SEQUENCE [LARGE SCALE GENOMIC DNA]</scope>
    <source>
        <strain evidence="1 2">M04Ac</strain>
    </source>
</reference>
<evidence type="ECO:0000313" key="1">
    <source>
        <dbReference type="EMBL" id="MDF0593029.1"/>
    </source>
</evidence>
<organism evidence="1 2">
    <name type="scientific">Candidatus Methanocrinis alkalitolerans</name>
    <dbReference type="NCBI Taxonomy" id="3033395"/>
    <lineage>
        <taxon>Archaea</taxon>
        <taxon>Methanobacteriati</taxon>
        <taxon>Methanobacteriota</taxon>
        <taxon>Stenosarchaea group</taxon>
        <taxon>Methanomicrobia</taxon>
        <taxon>Methanotrichales</taxon>
        <taxon>Methanotrichaceae</taxon>
        <taxon>Methanocrinis</taxon>
    </lineage>
</organism>
<name>A0ABT5XE82_9EURY</name>
<sequence>MMKKIGILSALSLLICLILAAAPSALGLPTLPSGKENPLPILFPELNTKPAPSWVVEGLRATYYATVDQGARDGKPQVGDALIQTDVVALEGSFAATSTVSYVRSPLGLFRPLPGGGFGSVVPAGCGDFWCSPEVLAKVPEGDGGDLSVIRGPVEVAGSTFQAVRLEVKRTGIRYAMTYDAETGLLLLHRYDILSSDGATTETGIISLRNLREVDIPWTGGTSPNWLRAGQTTSYLGETVFEIPGTVPNPFPVNLRAEVVSVSSESSIIKWTAPGEGGGSIPYYAASGVRQLMGFWLPATALAIDEVGDVDADPDTGLLISVIQNDRNGIVFRETNGRDYQRLITYEKGTGKLLGSYEEKLTEAFTSTVQKTVVELTA</sequence>
<evidence type="ECO:0000313" key="2">
    <source>
        <dbReference type="Proteomes" id="UP001215956"/>
    </source>
</evidence>
<dbReference type="Proteomes" id="UP001215956">
    <property type="component" value="Unassembled WGS sequence"/>
</dbReference>
<dbReference type="EMBL" id="JARFPL010000013">
    <property type="protein sequence ID" value="MDF0593029.1"/>
    <property type="molecule type" value="Genomic_DNA"/>
</dbReference>
<protein>
    <recommendedName>
        <fullName evidence="3">Fibronectin type-III domain-containing protein</fullName>
    </recommendedName>
</protein>
<gene>
    <name evidence="1" type="ORF">P0O24_05465</name>
</gene>